<reference evidence="2" key="2">
    <citation type="journal article" date="2024" name="Plant">
        <title>Genomic evolution and insights into agronomic trait innovations of Sesamum species.</title>
        <authorList>
            <person name="Miao H."/>
            <person name="Wang L."/>
            <person name="Qu L."/>
            <person name="Liu H."/>
            <person name="Sun Y."/>
            <person name="Le M."/>
            <person name="Wang Q."/>
            <person name="Wei S."/>
            <person name="Zheng Y."/>
            <person name="Lin W."/>
            <person name="Duan Y."/>
            <person name="Cao H."/>
            <person name="Xiong S."/>
            <person name="Wang X."/>
            <person name="Wei L."/>
            <person name="Li C."/>
            <person name="Ma Q."/>
            <person name="Ju M."/>
            <person name="Zhao R."/>
            <person name="Li G."/>
            <person name="Mu C."/>
            <person name="Tian Q."/>
            <person name="Mei H."/>
            <person name="Zhang T."/>
            <person name="Gao T."/>
            <person name="Zhang H."/>
        </authorList>
    </citation>
    <scope>NUCLEOTIDE SEQUENCE</scope>
    <source>
        <strain evidence="2">K16</strain>
    </source>
</reference>
<protein>
    <submittedName>
        <fullName evidence="2">Uncharacterized protein</fullName>
    </submittedName>
</protein>
<dbReference type="PANTHER" id="PTHR36616">
    <property type="entry name" value="BNAC07G32700D PROTEIN"/>
    <property type="match status" value="1"/>
</dbReference>
<keyword evidence="3" id="KW-1185">Reference proteome</keyword>
<reference evidence="2" key="1">
    <citation type="submission" date="2020-06" db="EMBL/GenBank/DDBJ databases">
        <authorList>
            <person name="Li T."/>
            <person name="Hu X."/>
            <person name="Zhang T."/>
            <person name="Song X."/>
            <person name="Zhang H."/>
            <person name="Dai N."/>
            <person name="Sheng W."/>
            <person name="Hou X."/>
            <person name="Wei L."/>
        </authorList>
    </citation>
    <scope>NUCLEOTIDE SEQUENCE</scope>
    <source>
        <strain evidence="2">K16</strain>
        <tissue evidence="2">Leaf</tissue>
    </source>
</reference>
<feature type="chain" id="PRO_5041962741" evidence="1">
    <location>
        <begin position="19"/>
        <end position="71"/>
    </location>
</feature>
<dbReference type="AlphaFoldDB" id="A0AAE2BNZ7"/>
<keyword evidence="1" id="KW-0732">Signal</keyword>
<dbReference type="PANTHER" id="PTHR36616:SF5">
    <property type="entry name" value="DIS3-EXONUCLEASE-LIKE PROTEIN"/>
    <property type="match status" value="1"/>
</dbReference>
<sequence>MLLLFFTVAFSAAPLTIYFPPLRSLNLFVETLDVLLRDAVYCILSVYPHLRSAISRFITPRFTAGRRLEDI</sequence>
<evidence type="ECO:0000313" key="2">
    <source>
        <dbReference type="EMBL" id="KAK4392447.1"/>
    </source>
</evidence>
<evidence type="ECO:0000256" key="1">
    <source>
        <dbReference type="SAM" id="SignalP"/>
    </source>
</evidence>
<proteinExistence type="predicted"/>
<gene>
    <name evidence="2" type="ORF">Sango_2022500</name>
</gene>
<organism evidence="2 3">
    <name type="scientific">Sesamum angolense</name>
    <dbReference type="NCBI Taxonomy" id="2727404"/>
    <lineage>
        <taxon>Eukaryota</taxon>
        <taxon>Viridiplantae</taxon>
        <taxon>Streptophyta</taxon>
        <taxon>Embryophyta</taxon>
        <taxon>Tracheophyta</taxon>
        <taxon>Spermatophyta</taxon>
        <taxon>Magnoliopsida</taxon>
        <taxon>eudicotyledons</taxon>
        <taxon>Gunneridae</taxon>
        <taxon>Pentapetalae</taxon>
        <taxon>asterids</taxon>
        <taxon>lamiids</taxon>
        <taxon>Lamiales</taxon>
        <taxon>Pedaliaceae</taxon>
        <taxon>Sesamum</taxon>
    </lineage>
</organism>
<accession>A0AAE2BNZ7</accession>
<dbReference type="EMBL" id="JACGWL010000011">
    <property type="protein sequence ID" value="KAK4392447.1"/>
    <property type="molecule type" value="Genomic_DNA"/>
</dbReference>
<name>A0AAE2BNZ7_9LAMI</name>
<comment type="caution">
    <text evidence="2">The sequence shown here is derived from an EMBL/GenBank/DDBJ whole genome shotgun (WGS) entry which is preliminary data.</text>
</comment>
<feature type="signal peptide" evidence="1">
    <location>
        <begin position="1"/>
        <end position="18"/>
    </location>
</feature>
<dbReference type="Proteomes" id="UP001289374">
    <property type="component" value="Unassembled WGS sequence"/>
</dbReference>
<evidence type="ECO:0000313" key="3">
    <source>
        <dbReference type="Proteomes" id="UP001289374"/>
    </source>
</evidence>